<feature type="compositionally biased region" description="Polar residues" evidence="1">
    <location>
        <begin position="448"/>
        <end position="461"/>
    </location>
</feature>
<feature type="region of interest" description="Disordered" evidence="1">
    <location>
        <begin position="1822"/>
        <end position="1860"/>
    </location>
</feature>
<name>A0A1W0A4N5_9STRA</name>
<dbReference type="OrthoDB" id="78053at2759"/>
<gene>
    <name evidence="2" type="ORF">THRCLA_20701</name>
</gene>
<dbReference type="EMBL" id="JNBS01000494">
    <property type="protein sequence ID" value="OQS05159.1"/>
    <property type="molecule type" value="Genomic_DNA"/>
</dbReference>
<keyword evidence="3" id="KW-1185">Reference proteome</keyword>
<proteinExistence type="predicted"/>
<feature type="region of interest" description="Disordered" evidence="1">
    <location>
        <begin position="1654"/>
        <end position="1673"/>
    </location>
</feature>
<feature type="compositionally biased region" description="Basic and acidic residues" evidence="1">
    <location>
        <begin position="1586"/>
        <end position="1595"/>
    </location>
</feature>
<feature type="compositionally biased region" description="Low complexity" evidence="1">
    <location>
        <begin position="1560"/>
        <end position="1570"/>
    </location>
</feature>
<feature type="region of interest" description="Disordered" evidence="1">
    <location>
        <begin position="448"/>
        <end position="601"/>
    </location>
</feature>
<feature type="compositionally biased region" description="Polar residues" evidence="1">
    <location>
        <begin position="114"/>
        <end position="123"/>
    </location>
</feature>
<feature type="compositionally biased region" description="Acidic residues" evidence="1">
    <location>
        <begin position="1311"/>
        <end position="1326"/>
    </location>
</feature>
<feature type="compositionally biased region" description="Polar residues" evidence="1">
    <location>
        <begin position="1487"/>
        <end position="1506"/>
    </location>
</feature>
<protein>
    <submittedName>
        <fullName evidence="2">Uncharacterized protein</fullName>
    </submittedName>
</protein>
<feature type="compositionally biased region" description="Acidic residues" evidence="1">
    <location>
        <begin position="127"/>
        <end position="139"/>
    </location>
</feature>
<evidence type="ECO:0000313" key="2">
    <source>
        <dbReference type="EMBL" id="OQS05159.1"/>
    </source>
</evidence>
<feature type="compositionally biased region" description="Basic and acidic residues" evidence="1">
    <location>
        <begin position="1654"/>
        <end position="1665"/>
    </location>
</feature>
<feature type="region of interest" description="Disordered" evidence="1">
    <location>
        <begin position="1295"/>
        <end position="1326"/>
    </location>
</feature>
<feature type="region of interest" description="Disordered" evidence="1">
    <location>
        <begin position="1484"/>
        <end position="1603"/>
    </location>
</feature>
<feature type="compositionally biased region" description="Basic and acidic residues" evidence="1">
    <location>
        <begin position="1536"/>
        <end position="1547"/>
    </location>
</feature>
<feature type="compositionally biased region" description="Polar residues" evidence="1">
    <location>
        <begin position="1354"/>
        <end position="1369"/>
    </location>
</feature>
<feature type="region of interest" description="Disordered" evidence="1">
    <location>
        <begin position="1353"/>
        <end position="1377"/>
    </location>
</feature>
<feature type="region of interest" description="Disordered" evidence="1">
    <location>
        <begin position="893"/>
        <end position="913"/>
    </location>
</feature>
<dbReference type="STRING" id="74557.A0A1W0A4N5"/>
<comment type="caution">
    <text evidence="2">The sequence shown here is derived from an EMBL/GenBank/DDBJ whole genome shotgun (WGS) entry which is preliminary data.</text>
</comment>
<evidence type="ECO:0000256" key="1">
    <source>
        <dbReference type="SAM" id="MobiDB-lite"/>
    </source>
</evidence>
<feature type="compositionally biased region" description="Acidic residues" evidence="1">
    <location>
        <begin position="76"/>
        <end position="89"/>
    </location>
</feature>
<feature type="compositionally biased region" description="Acidic residues" evidence="1">
    <location>
        <begin position="1206"/>
        <end position="1216"/>
    </location>
</feature>
<feature type="compositionally biased region" description="Acidic residues" evidence="1">
    <location>
        <begin position="169"/>
        <end position="186"/>
    </location>
</feature>
<feature type="region of interest" description="Disordered" evidence="1">
    <location>
        <begin position="1232"/>
        <end position="1251"/>
    </location>
</feature>
<feature type="compositionally biased region" description="Acidic residues" evidence="1">
    <location>
        <begin position="24"/>
        <end position="34"/>
    </location>
</feature>
<feature type="region of interest" description="Disordered" evidence="1">
    <location>
        <begin position="1130"/>
        <end position="1221"/>
    </location>
</feature>
<feature type="region of interest" description="Disordered" evidence="1">
    <location>
        <begin position="1423"/>
        <end position="1451"/>
    </location>
</feature>
<feature type="compositionally biased region" description="Basic and acidic residues" evidence="1">
    <location>
        <begin position="581"/>
        <end position="601"/>
    </location>
</feature>
<feature type="region of interest" description="Disordered" evidence="1">
    <location>
        <begin position="705"/>
        <end position="740"/>
    </location>
</feature>
<organism evidence="2 3">
    <name type="scientific">Thraustotheca clavata</name>
    <dbReference type="NCBI Taxonomy" id="74557"/>
    <lineage>
        <taxon>Eukaryota</taxon>
        <taxon>Sar</taxon>
        <taxon>Stramenopiles</taxon>
        <taxon>Oomycota</taxon>
        <taxon>Saprolegniomycetes</taxon>
        <taxon>Saprolegniales</taxon>
        <taxon>Achlyaceae</taxon>
        <taxon>Thraustotheca</taxon>
    </lineage>
</organism>
<feature type="region of interest" description="Disordered" evidence="1">
    <location>
        <begin position="1033"/>
        <end position="1055"/>
    </location>
</feature>
<feature type="compositionally biased region" description="Polar residues" evidence="1">
    <location>
        <begin position="1147"/>
        <end position="1169"/>
    </location>
</feature>
<feature type="compositionally biased region" description="Polar residues" evidence="1">
    <location>
        <begin position="1232"/>
        <end position="1249"/>
    </location>
</feature>
<sequence length="1860" mass="207584">MSDLEQPYSDEEFQEDHDALQAALDEDDYEGGDWDIDKQVNDYHDEEFGEEDKISTAGATLPNNSSTILATANSPTEDEDYNDDNEFNDDALFSPISKEDTNADEDKYEDDTEPQATIISTSPVAYPDDDYTDANDFDATEPQPPNSQPALVENTSKLAPPTITPTITMDDEMNYTDDNDSNEDLEPTPLMIASPKSPLDYEEETYTNDSPVAYDDDTSDDKNDKAHNSGKTLFEDIVATVLNEVKDNDVIFPALGDNTFNANDYEMMSSIPINNEQQVITLPENDTPNDDYNYSNTSSQENLYTVDPDDYDTYNDEQAKIIDENATSPAIYSNPIVAEHDHVHTKEENLYSTEPDEYSDDPISHEHVNTSELVSKTNILETDDNYSCSNTSSQEKLYADDDAYTDDNVVDKDITVLEPIIAKQPLEIDTQDKHSLYDKSSSQENLFTINTSSQENIYTNDTTDDFNESPNQKEGGEPTPPSKPTEPEPDDLYGDHTYINASSQEKLYTTGTDEYDGYDGTGIDKNDTDTRSENHPGEQSSYESYEEASDTDGGYTYDDAMKELAQNATPYHADEDVEKDTEDHYNTRTDEGQKHYENLNTDKLDGNDEYYTHDELPTTEVLIPISVEVTNSTTQNELSCTTFGTMDGQADVISKEPSSPVIAADVISNVELNELKSTEPLLPLTQELQNDDQPVSCLKNANIDGLTDENNTSPKLIHASPSHRSINEQENEQTKAELQHAPSANSFAGEFELHHEKSAFDLSDQNEVQDAESVSNMASSVSAILPNKLKNEEGTIQTYTEHLREVSLKGESELIQSFENIEQMRVEQNDPNKKSTEELNDVVYDEQPLVDVNSDPVLHQELNKNPLSNLTPSESDNSPMAFVTDEFLYDITPTPPSNNSRRNSINEATQNWDNYEPEVIEDETTKLAVTTNEYVNSLEPTTISELIPHLSLKEVDKIKSSSQLDITTTDVPQNKSTEPTTPLEPISNEVMDHEYEEDYSNATRVSTPLQDNESDYNADFVEEATQEIANNTNDSYEKSGASEDDSSFQPESNRKTEILNDDIGENDIDNDAKSTIEVAYEDEYVDDIVGIAEAGEIITIDSSEAPQAEPLEIPVIASGNYEDKFEANNGASRASANQSVYEPPLVGTSNIETSREITQGSPPQESNDSLAEVKTKEISDSYEEENTVPQVAEIPTANNTYKEWPDNGDYDESLDNDTEKAVEQTTINTTLENQVETNSSGIQRTTNSEDVQHDEAIIQSVHLEDTPSESNEVGADENEEEDQILLATVESLKNDATRVPSSGDNYLDEFRGEDDDNADSDDMNAGESFYEEGFDEEPFESLASIRAKLGIPEASTSNNAPTEVIQSKSNENEAPLVVTPEELNNYIHGTRQSTVEASIPIDDVKEVIDPVSYIDALPPSTEENMALKDQPGQPETVVSSEHENQNSLVNFNASTLQTPSLELISKSDELVPNVDNEVKLDPLISQELPNYHQTTDKPPSVPSSDNFSRRSIAKSKDTPSPTTPAKSPVTPRKAAAQKERVEKENRKTKAATPTRPKQVPSSASSSPAPSKLETKLKSRILASKPKKVEIEDRLPPSKPPVPRQNKVVVVRPVENVVTPVRPKTATNLYHCPPTLSPRLPLDSKTAMAFNSPQKDYRPWRQDKPKSLKKKKPVVVASPPKVRFEPKVDKVKEEWLLLNMFRQGDVSKYESFCHFPKHIDRPSSADLQLRPSATYQTSTRKLVDPKKRSERLNLEARERNWVDIPNQKTPIPTYEAILDKYCHTITSPYVQKQIYNTVDLSPQLAYVLEKRVQQQRQAEVAFLIQSPKMKPTRPSNPSPNPTSSHSSNDIVSLRWSNLTKD</sequence>
<feature type="region of interest" description="Disordered" evidence="1">
    <location>
        <begin position="1"/>
        <end position="228"/>
    </location>
</feature>
<feature type="compositionally biased region" description="Polar residues" evidence="1">
    <location>
        <begin position="57"/>
        <end position="75"/>
    </location>
</feature>
<dbReference type="Proteomes" id="UP000243217">
    <property type="component" value="Unassembled WGS sequence"/>
</dbReference>
<evidence type="ECO:0000313" key="3">
    <source>
        <dbReference type="Proteomes" id="UP000243217"/>
    </source>
</evidence>
<feature type="compositionally biased region" description="Basic and acidic residues" evidence="1">
    <location>
        <begin position="522"/>
        <end position="536"/>
    </location>
</feature>
<reference evidence="2 3" key="1">
    <citation type="journal article" date="2014" name="Genome Biol. Evol.">
        <title>The secreted proteins of Achlya hypogyna and Thraustotheca clavata identify the ancestral oomycete secretome and reveal gene acquisitions by horizontal gene transfer.</title>
        <authorList>
            <person name="Misner I."/>
            <person name="Blouin N."/>
            <person name="Leonard G."/>
            <person name="Richards T.A."/>
            <person name="Lane C.E."/>
        </authorList>
    </citation>
    <scope>NUCLEOTIDE SEQUENCE [LARGE SCALE GENOMIC DNA]</scope>
    <source>
        <strain evidence="2 3">ATCC 34112</strain>
    </source>
</reference>
<feature type="compositionally biased region" description="Polar residues" evidence="1">
    <location>
        <begin position="1130"/>
        <end position="1140"/>
    </location>
</feature>
<accession>A0A1W0A4N5</accession>